<organism evidence="1">
    <name type="scientific">uncultured bacterium</name>
    <name type="common">gcode 4</name>
    <dbReference type="NCBI Taxonomy" id="1234023"/>
    <lineage>
        <taxon>Bacteria</taxon>
        <taxon>environmental samples</taxon>
    </lineage>
</organism>
<gene>
    <name evidence="1" type="ORF">ACD_3C00230G0001</name>
</gene>
<sequence>MEVQIVKRLKEAEEKWLLSNAAIENINLQIVQLLEKRPRERRKMVLTIQKQTKDKIIEQLNIILLLQKIISQETIMSIPESIFSDVNCLTEEAKKILDLIEDTDSDALDELLEKITFRVFFLGVPIWAKGSETRFSEMISKIESNLSNID</sequence>
<evidence type="ECO:0000313" key="1">
    <source>
        <dbReference type="EMBL" id="EKE27267.1"/>
    </source>
</evidence>
<comment type="caution">
    <text evidence="1">The sequence shown here is derived from an EMBL/GenBank/DDBJ whole genome shotgun (WGS) entry which is preliminary data.</text>
</comment>
<proteinExistence type="predicted"/>
<accession>K2FZB5</accession>
<dbReference type="AlphaFoldDB" id="K2FZB5"/>
<dbReference type="EMBL" id="AMFJ01000504">
    <property type="protein sequence ID" value="EKE27267.1"/>
    <property type="molecule type" value="Genomic_DNA"/>
</dbReference>
<name>K2FZB5_9BACT</name>
<protein>
    <submittedName>
        <fullName evidence="1">Uncharacterized protein</fullName>
    </submittedName>
</protein>
<reference evidence="1" key="1">
    <citation type="journal article" date="2012" name="Science">
        <title>Fermentation, hydrogen, and sulfur metabolism in multiple uncultivated bacterial phyla.</title>
        <authorList>
            <person name="Wrighton K.C."/>
            <person name="Thomas B.C."/>
            <person name="Sharon I."/>
            <person name="Miller C.S."/>
            <person name="Castelle C.J."/>
            <person name="VerBerkmoes N.C."/>
            <person name="Wilkins M.J."/>
            <person name="Hettich R.L."/>
            <person name="Lipton M.S."/>
            <person name="Williams K.H."/>
            <person name="Long P.E."/>
            <person name="Banfield J.F."/>
        </authorList>
    </citation>
    <scope>NUCLEOTIDE SEQUENCE [LARGE SCALE GENOMIC DNA]</scope>
</reference>